<accession>A0A0P6XWM4</accession>
<comment type="caution">
    <text evidence="2">The sequence shown here is derived from an EMBL/GenBank/DDBJ whole genome shotgun (WGS) entry which is preliminary data.</text>
</comment>
<reference evidence="2 3" key="1">
    <citation type="submission" date="2015-07" db="EMBL/GenBank/DDBJ databases">
        <title>Whole genome sequence of Thermanaerothrix daxensis DSM 23592.</title>
        <authorList>
            <person name="Hemp J."/>
            <person name="Ward L.M."/>
            <person name="Pace L.A."/>
            <person name="Fischer W.W."/>
        </authorList>
    </citation>
    <scope>NUCLEOTIDE SEQUENCE [LARGE SCALE GENOMIC DNA]</scope>
    <source>
        <strain evidence="2 3">GNS-1</strain>
    </source>
</reference>
<dbReference type="Proteomes" id="UP000050544">
    <property type="component" value="Unassembled WGS sequence"/>
</dbReference>
<protein>
    <submittedName>
        <fullName evidence="2">Uncharacterized protein</fullName>
    </submittedName>
</protein>
<name>A0A0P6XWM4_9CHLR</name>
<dbReference type="RefSeq" id="WP_054521214.1">
    <property type="nucleotide sequence ID" value="NZ_LGKO01000002.1"/>
</dbReference>
<keyword evidence="1" id="KW-0175">Coiled coil</keyword>
<sequence>MPDIVVLGARGFFHHAEPLRQHFGERMIIEADYSVAKVAAYDPDLVITFEASNPQRGLVVAEMVRRNVATLLVMDGIQEWRNTWSRTQGSQKRPLNQPVLTHKVACLGRLDARLYESWGNVGKCEIVGAPRLDDLIVQHYPMRTQPIEGRPMRLLVMTARTPGFTPAERALTLQSLKDLRDYLNLRKDIEVVWRLSKGLHIELKVKNTFTSATGEELHQLLPQMDAVITTPSTAQLEAMLVGLPVALLNYHLVPVYTPAAWEIKCPSHIAPVLEDLRNPPLERMLYQDFCLHDALECHTPALPRLITLIESMIRIKREHERNGIPLSFPPRILDAPESFVAWPSEAFDLERLYPDHPVFRNRDVMFLQSELDAALITIEQLKDQVNTLTRRLHRIPGYTLLSHLALSLQRRFHWGGHYQV</sequence>
<proteinExistence type="predicted"/>
<gene>
    <name evidence="2" type="ORF">SE15_06295</name>
</gene>
<dbReference type="SUPFAM" id="SSF53756">
    <property type="entry name" value="UDP-Glycosyltransferase/glycogen phosphorylase"/>
    <property type="match status" value="1"/>
</dbReference>
<evidence type="ECO:0000313" key="2">
    <source>
        <dbReference type="EMBL" id="KPL84652.1"/>
    </source>
</evidence>
<evidence type="ECO:0000256" key="1">
    <source>
        <dbReference type="SAM" id="Coils"/>
    </source>
</evidence>
<evidence type="ECO:0000313" key="3">
    <source>
        <dbReference type="Proteomes" id="UP000050544"/>
    </source>
</evidence>
<dbReference type="STRING" id="869279.SE15_06295"/>
<keyword evidence="3" id="KW-1185">Reference proteome</keyword>
<organism evidence="2 3">
    <name type="scientific">Thermanaerothrix daxensis</name>
    <dbReference type="NCBI Taxonomy" id="869279"/>
    <lineage>
        <taxon>Bacteria</taxon>
        <taxon>Bacillati</taxon>
        <taxon>Chloroflexota</taxon>
        <taxon>Anaerolineae</taxon>
        <taxon>Anaerolineales</taxon>
        <taxon>Anaerolineaceae</taxon>
        <taxon>Thermanaerothrix</taxon>
    </lineage>
</organism>
<dbReference type="AlphaFoldDB" id="A0A0P6XWM4"/>
<dbReference type="EMBL" id="LGKO01000002">
    <property type="protein sequence ID" value="KPL84652.1"/>
    <property type="molecule type" value="Genomic_DNA"/>
</dbReference>
<feature type="coiled-coil region" evidence="1">
    <location>
        <begin position="364"/>
        <end position="391"/>
    </location>
</feature>
<dbReference type="OrthoDB" id="229694at2"/>